<dbReference type="InterPro" id="IPR001830">
    <property type="entry name" value="Glyco_trans_20"/>
</dbReference>
<accession>A0A835HTJ4</accession>
<dbReference type="InterPro" id="IPR023214">
    <property type="entry name" value="HAD_sf"/>
</dbReference>
<proteinExistence type="inferred from homology"/>
<dbReference type="GO" id="GO:0005829">
    <property type="term" value="C:cytosol"/>
    <property type="evidence" value="ECO:0007669"/>
    <property type="project" value="TreeGrafter"/>
</dbReference>
<evidence type="ECO:0000313" key="5">
    <source>
        <dbReference type="Proteomes" id="UP000631114"/>
    </source>
</evidence>
<dbReference type="OrthoDB" id="755951at2759"/>
<evidence type="ECO:0000256" key="2">
    <source>
        <dbReference type="ARBA" id="ARBA00006330"/>
    </source>
</evidence>
<dbReference type="Gene3D" id="3.40.50.1000">
    <property type="entry name" value="HAD superfamily/HAD-like"/>
    <property type="match status" value="1"/>
</dbReference>
<feature type="compositionally biased region" description="Low complexity" evidence="3">
    <location>
        <begin position="36"/>
        <end position="45"/>
    </location>
</feature>
<evidence type="ECO:0000256" key="1">
    <source>
        <dbReference type="ARBA" id="ARBA00005409"/>
    </source>
</evidence>
<dbReference type="Proteomes" id="UP000631114">
    <property type="component" value="Unassembled WGS sequence"/>
</dbReference>
<dbReference type="EMBL" id="JADFTS010000005">
    <property type="protein sequence ID" value="KAF9605491.1"/>
    <property type="molecule type" value="Genomic_DNA"/>
</dbReference>
<dbReference type="PANTHER" id="PTHR10788:SF14">
    <property type="entry name" value="ALPHA,ALPHA-TREHALOSE-PHOSPHATE SYNTHASE [UDP-FORMING] 9-RELATED"/>
    <property type="match status" value="1"/>
</dbReference>
<keyword evidence="5" id="KW-1185">Reference proteome</keyword>
<sequence>METEETIPEETMVEKADEDKEFVAGPKRRIGDKKPATTAKIAKPAATRRNRGQTSLKPKLITDVLKPQRANYRAGKWSKASAWEPHPLVVATDCKRIAEHVMRLYTETTDGSWIEFKEMFVGLQRISKGLVAEKALDFVMCMGDDKSDEDMFEAISSAAFNPSLPEIFACTVRQKPSKAKYTI</sequence>
<reference evidence="4 5" key="1">
    <citation type="submission" date="2020-10" db="EMBL/GenBank/DDBJ databases">
        <title>The Coptis chinensis genome and diversification of protoberbering-type alkaloids.</title>
        <authorList>
            <person name="Wang B."/>
            <person name="Shu S."/>
            <person name="Song C."/>
            <person name="Liu Y."/>
        </authorList>
    </citation>
    <scope>NUCLEOTIDE SEQUENCE [LARGE SCALE GENOMIC DNA]</scope>
    <source>
        <strain evidence="4">HL-2020</strain>
        <tissue evidence="4">Leaf</tissue>
    </source>
</reference>
<dbReference type="InterPro" id="IPR036412">
    <property type="entry name" value="HAD-like_sf"/>
</dbReference>
<gene>
    <name evidence="4" type="ORF">IFM89_017510</name>
</gene>
<dbReference type="SUPFAM" id="SSF56784">
    <property type="entry name" value="HAD-like"/>
    <property type="match status" value="1"/>
</dbReference>
<dbReference type="PANTHER" id="PTHR10788">
    <property type="entry name" value="TREHALOSE-6-PHOSPHATE SYNTHASE"/>
    <property type="match status" value="1"/>
</dbReference>
<dbReference type="GO" id="GO:0005992">
    <property type="term" value="P:trehalose biosynthetic process"/>
    <property type="evidence" value="ECO:0007669"/>
    <property type="project" value="InterPro"/>
</dbReference>
<comment type="similarity">
    <text evidence="2">In the C-terminal section; belongs to the trehalose phosphatase family.</text>
</comment>
<dbReference type="InterPro" id="IPR003337">
    <property type="entry name" value="Trehalose_PPase"/>
</dbReference>
<dbReference type="Pfam" id="PF02358">
    <property type="entry name" value="Trehalose_PPase"/>
    <property type="match status" value="1"/>
</dbReference>
<name>A0A835HTJ4_9MAGN</name>
<protein>
    <submittedName>
        <fullName evidence="4">Uncharacterized protein</fullName>
    </submittedName>
</protein>
<dbReference type="AlphaFoldDB" id="A0A835HTJ4"/>
<dbReference type="FunFam" id="3.40.50.1000:FF:000052">
    <property type="entry name" value="Alpha,alpha-trehalose-phosphate synthase [UDP-forming] 6"/>
    <property type="match status" value="1"/>
</dbReference>
<evidence type="ECO:0000313" key="4">
    <source>
        <dbReference type="EMBL" id="KAF9605491.1"/>
    </source>
</evidence>
<evidence type="ECO:0000256" key="3">
    <source>
        <dbReference type="SAM" id="MobiDB-lite"/>
    </source>
</evidence>
<comment type="similarity">
    <text evidence="1">In the N-terminal section; belongs to the glycosyltransferase 20 family.</text>
</comment>
<feature type="region of interest" description="Disordered" evidence="3">
    <location>
        <begin position="25"/>
        <end position="54"/>
    </location>
</feature>
<organism evidence="4 5">
    <name type="scientific">Coptis chinensis</name>
    <dbReference type="NCBI Taxonomy" id="261450"/>
    <lineage>
        <taxon>Eukaryota</taxon>
        <taxon>Viridiplantae</taxon>
        <taxon>Streptophyta</taxon>
        <taxon>Embryophyta</taxon>
        <taxon>Tracheophyta</taxon>
        <taxon>Spermatophyta</taxon>
        <taxon>Magnoliopsida</taxon>
        <taxon>Ranunculales</taxon>
        <taxon>Ranunculaceae</taxon>
        <taxon>Coptidoideae</taxon>
        <taxon>Coptis</taxon>
    </lineage>
</organism>
<comment type="caution">
    <text evidence="4">The sequence shown here is derived from an EMBL/GenBank/DDBJ whole genome shotgun (WGS) entry which is preliminary data.</text>
</comment>
<feature type="region of interest" description="Disordered" evidence="3">
    <location>
        <begin position="1"/>
        <end position="20"/>
    </location>
</feature>
<dbReference type="GO" id="GO:0004805">
    <property type="term" value="F:trehalose-phosphatase activity"/>
    <property type="evidence" value="ECO:0007669"/>
    <property type="project" value="TreeGrafter"/>
</dbReference>